<dbReference type="Gene3D" id="3.40.50.10810">
    <property type="entry name" value="Tandem AAA-ATPase domain"/>
    <property type="match status" value="1"/>
</dbReference>
<dbReference type="GO" id="GO:0045003">
    <property type="term" value="P:double-strand break repair via synthesis-dependent strand annealing"/>
    <property type="evidence" value="ECO:0007669"/>
    <property type="project" value="TreeGrafter"/>
</dbReference>
<evidence type="ECO:0000256" key="14">
    <source>
        <dbReference type="ARBA" id="ARBA00024776"/>
    </source>
</evidence>
<evidence type="ECO:0000256" key="7">
    <source>
        <dbReference type="ARBA" id="ARBA00022763"/>
    </source>
</evidence>
<dbReference type="Proteomes" id="UP000887565">
    <property type="component" value="Unplaced"/>
</dbReference>
<dbReference type="InterPro" id="IPR014001">
    <property type="entry name" value="Helicase_ATP-bd"/>
</dbReference>
<dbReference type="GO" id="GO:0015616">
    <property type="term" value="F:DNA translocase activity"/>
    <property type="evidence" value="ECO:0007669"/>
    <property type="project" value="TreeGrafter"/>
</dbReference>
<evidence type="ECO:0000256" key="16">
    <source>
        <dbReference type="SAM" id="MobiDB-lite"/>
    </source>
</evidence>
<dbReference type="InterPro" id="IPR038718">
    <property type="entry name" value="SNF2-like_sf"/>
</dbReference>
<dbReference type="WBParaSite" id="nRc.2.0.1.t01124-RA">
    <property type="protein sequence ID" value="nRc.2.0.1.t01124-RA"/>
    <property type="gene ID" value="nRc.2.0.1.g01124"/>
</dbReference>
<feature type="compositionally biased region" description="Basic and acidic residues" evidence="16">
    <location>
        <begin position="795"/>
        <end position="808"/>
    </location>
</feature>
<keyword evidence="13" id="KW-0131">Cell cycle</keyword>
<keyword evidence="5" id="KW-0132">Cell division</keyword>
<dbReference type="CDD" id="cd18067">
    <property type="entry name" value="DEXHc_RAD54A"/>
    <property type="match status" value="1"/>
</dbReference>
<keyword evidence="9" id="KW-0378">Hydrolase</keyword>
<keyword evidence="8" id="KW-0498">Mitosis</keyword>
<evidence type="ECO:0000256" key="12">
    <source>
        <dbReference type="ARBA" id="ARBA00023204"/>
    </source>
</evidence>
<evidence type="ECO:0000256" key="4">
    <source>
        <dbReference type="ARBA" id="ARBA00022553"/>
    </source>
</evidence>
<dbReference type="SMART" id="SM00490">
    <property type="entry name" value="HELICc"/>
    <property type="match status" value="1"/>
</dbReference>
<feature type="domain" description="Helicase C-terminal" evidence="18">
    <location>
        <begin position="539"/>
        <end position="697"/>
    </location>
</feature>
<evidence type="ECO:0000256" key="11">
    <source>
        <dbReference type="ARBA" id="ARBA00022840"/>
    </source>
</evidence>
<dbReference type="InterPro" id="IPR050496">
    <property type="entry name" value="SNF2_RAD54_helicase_repair"/>
</dbReference>
<evidence type="ECO:0000256" key="15">
    <source>
        <dbReference type="ARBA" id="ARBA00029956"/>
    </source>
</evidence>
<accession>A0A915HI60</accession>
<keyword evidence="11" id="KW-0067">ATP-binding</keyword>
<keyword evidence="4" id="KW-0597">Phosphoprotein</keyword>
<dbReference type="GO" id="GO:0005634">
    <property type="term" value="C:nucleus"/>
    <property type="evidence" value="ECO:0007669"/>
    <property type="project" value="TreeGrafter"/>
</dbReference>
<dbReference type="FunFam" id="3.40.50.10810:FF:000010">
    <property type="entry name" value="DNA repair and recombination protein RAD54-like"/>
    <property type="match status" value="1"/>
</dbReference>
<proteinExistence type="inferred from homology"/>
<dbReference type="InterPro" id="IPR001650">
    <property type="entry name" value="Helicase_C-like"/>
</dbReference>
<evidence type="ECO:0000256" key="2">
    <source>
        <dbReference type="ARBA" id="ARBA00011467"/>
    </source>
</evidence>
<evidence type="ECO:0000259" key="18">
    <source>
        <dbReference type="PROSITE" id="PS51194"/>
    </source>
</evidence>
<dbReference type="InterPro" id="IPR000330">
    <property type="entry name" value="SNF2_N"/>
</dbReference>
<comment type="subunit">
    <text evidence="2">Interacts (via N-terminus) with spn-A/Rad51.</text>
</comment>
<dbReference type="GO" id="GO:0051301">
    <property type="term" value="P:cell division"/>
    <property type="evidence" value="ECO:0007669"/>
    <property type="project" value="UniProtKB-KW"/>
</dbReference>
<dbReference type="SUPFAM" id="SSF52540">
    <property type="entry name" value="P-loop containing nucleoside triphosphate hydrolases"/>
    <property type="match status" value="2"/>
</dbReference>
<keyword evidence="12" id="KW-0234">DNA repair</keyword>
<evidence type="ECO:0000256" key="5">
    <source>
        <dbReference type="ARBA" id="ARBA00022618"/>
    </source>
</evidence>
<keyword evidence="10" id="KW-0347">Helicase</keyword>
<dbReference type="PROSITE" id="PS51192">
    <property type="entry name" value="HELICASE_ATP_BIND_1"/>
    <property type="match status" value="1"/>
</dbReference>
<dbReference type="Pfam" id="PF00176">
    <property type="entry name" value="SNF2-rel_dom"/>
    <property type="match status" value="1"/>
</dbReference>
<evidence type="ECO:0000256" key="3">
    <source>
        <dbReference type="ARBA" id="ARBA00015341"/>
    </source>
</evidence>
<comment type="similarity">
    <text evidence="1">Belongs to the SNF2/RAD54 helicase family.</text>
</comment>
<dbReference type="AlphaFoldDB" id="A0A915HI60"/>
<dbReference type="Gene3D" id="1.20.120.850">
    <property type="entry name" value="SWI2/SNF2 ATPases, N-terminal domain"/>
    <property type="match status" value="1"/>
</dbReference>
<feature type="compositionally biased region" description="Acidic residues" evidence="16">
    <location>
        <begin position="809"/>
        <end position="824"/>
    </location>
</feature>
<dbReference type="InterPro" id="IPR049730">
    <property type="entry name" value="SNF2/RAD54-like_C"/>
</dbReference>
<name>A0A915HI60_ROMCU</name>
<evidence type="ECO:0000259" key="17">
    <source>
        <dbReference type="PROSITE" id="PS51192"/>
    </source>
</evidence>
<evidence type="ECO:0000256" key="13">
    <source>
        <dbReference type="ARBA" id="ARBA00023306"/>
    </source>
</evidence>
<evidence type="ECO:0000256" key="10">
    <source>
        <dbReference type="ARBA" id="ARBA00022806"/>
    </source>
</evidence>
<dbReference type="GO" id="GO:0007131">
    <property type="term" value="P:reciprocal meiotic recombination"/>
    <property type="evidence" value="ECO:0007669"/>
    <property type="project" value="TreeGrafter"/>
</dbReference>
<dbReference type="FunFam" id="3.40.50.300:FF:000332">
    <property type="entry name" value="DNA repair and recombination protein RAD54-like"/>
    <property type="match status" value="1"/>
</dbReference>
<dbReference type="SMART" id="SM00487">
    <property type="entry name" value="DEXDc"/>
    <property type="match status" value="1"/>
</dbReference>
<dbReference type="CDD" id="cd18793">
    <property type="entry name" value="SF2_C_SNF"/>
    <property type="match status" value="1"/>
</dbReference>
<dbReference type="PROSITE" id="PS51194">
    <property type="entry name" value="HELICASE_CTER"/>
    <property type="match status" value="1"/>
</dbReference>
<evidence type="ECO:0000256" key="9">
    <source>
        <dbReference type="ARBA" id="ARBA00022801"/>
    </source>
</evidence>
<organism evidence="19 20">
    <name type="scientific">Romanomermis culicivorax</name>
    <name type="common">Nematode worm</name>
    <dbReference type="NCBI Taxonomy" id="13658"/>
    <lineage>
        <taxon>Eukaryota</taxon>
        <taxon>Metazoa</taxon>
        <taxon>Ecdysozoa</taxon>
        <taxon>Nematoda</taxon>
        <taxon>Enoplea</taxon>
        <taxon>Dorylaimia</taxon>
        <taxon>Mermithida</taxon>
        <taxon>Mermithoidea</taxon>
        <taxon>Mermithidae</taxon>
        <taxon>Romanomermis</taxon>
    </lineage>
</organism>
<dbReference type="OMA" id="YTEHERM"/>
<sequence length="824" mass="93014">MTSYLTDLFILQRKRFAPSVKDCEKPLNANDNNPDDKVVPLKKALRVSSTKVLRPTISTNRLLTKSSSSSALLQKCASPQQRVNIEGSDHEAFIRNILLKPFKVPIPNYEGSYSSRVLGMRRSGVPCALHDPYEEGALILYEPPEQSVTEKLKDSSKILVHVVVDPVLTLVLRPHQREGVKFMYDCVTGRRIPDAFGCIMADEMGLGKTLQCITLVWTLICQSPQAKGTIDKAIVVCPSSLVKNWSNEINKWLRNRVNPLAVDSGSKDDIDRNLETFINQMANGRRRCAMPILIISYETFRLHAEVLHRKEIGLVICDEGHRLKNSENQTYQALSGLKCPRRVLISGTPIQNDLLEYFSLVHFVNPGILGTAQEFKKKFETPILRGRDADATDTQQKIGQEKLEELLSIVNRCIIRRTSVLLTKYLPIKSNFDLTHNFLPQDELIVCCRMTKMQKEIYERFIHSKSTIAQMKAADSGYASTSTSLAAITNLKKLCNHPAMIYEKCAENAEGFEKCAELFPIGFNPQKQLQVDLSGKMRVLDCLLAVVKATSNDKVVLVSNYTQTLDTFEQLCQLRRYSYVRLDGSMSIKKRAKVVESFNDPEVGAFVGSEFIFMLSSKAGGCGLNLIGANRLVMFDPDWNPANDDQAMARIWRDGQKKLCFIYRLLTTGTIEEKMFQRQTHKKALSSCVVDNEEDVARHFSVDQLKDLFKLDDKTPSDTHARLKCTRCINGIESKCPPETADTNSDLALWHHSQDKKRLPDNALKSVWDAGVISFVFHQKSHETTVNEAELAENASERRSDHDQKENDENFVIDNDECESSSSQ</sequence>
<keyword evidence="19" id="KW-1185">Reference proteome</keyword>
<feature type="domain" description="Helicase ATP-binding" evidence="17">
    <location>
        <begin position="189"/>
        <end position="367"/>
    </location>
</feature>
<dbReference type="InterPro" id="IPR027417">
    <property type="entry name" value="P-loop_NTPase"/>
</dbReference>
<reference evidence="20" key="1">
    <citation type="submission" date="2022-11" db="UniProtKB">
        <authorList>
            <consortium name="WormBaseParasite"/>
        </authorList>
    </citation>
    <scope>IDENTIFICATION</scope>
</reference>
<dbReference type="Gene3D" id="3.40.50.300">
    <property type="entry name" value="P-loop containing nucleotide triphosphate hydrolases"/>
    <property type="match status" value="1"/>
</dbReference>
<evidence type="ECO:0000313" key="20">
    <source>
        <dbReference type="WBParaSite" id="nRc.2.0.1.t01124-RA"/>
    </source>
</evidence>
<dbReference type="GO" id="GO:0004386">
    <property type="term" value="F:helicase activity"/>
    <property type="evidence" value="ECO:0007669"/>
    <property type="project" value="UniProtKB-KW"/>
</dbReference>
<dbReference type="Pfam" id="PF00271">
    <property type="entry name" value="Helicase_C"/>
    <property type="match status" value="1"/>
</dbReference>
<keyword evidence="7" id="KW-0227">DNA damage</keyword>
<keyword evidence="6" id="KW-0547">Nucleotide-binding</keyword>
<dbReference type="PANTHER" id="PTHR45629:SF7">
    <property type="entry name" value="DNA EXCISION REPAIR PROTEIN ERCC-6-RELATED"/>
    <property type="match status" value="1"/>
</dbReference>
<dbReference type="GO" id="GO:0016787">
    <property type="term" value="F:hydrolase activity"/>
    <property type="evidence" value="ECO:0007669"/>
    <property type="project" value="UniProtKB-KW"/>
</dbReference>
<evidence type="ECO:0000313" key="19">
    <source>
        <dbReference type="Proteomes" id="UP000887565"/>
    </source>
</evidence>
<dbReference type="GO" id="GO:0005524">
    <property type="term" value="F:ATP binding"/>
    <property type="evidence" value="ECO:0007669"/>
    <property type="project" value="UniProtKB-KW"/>
</dbReference>
<evidence type="ECO:0000256" key="6">
    <source>
        <dbReference type="ARBA" id="ARBA00022741"/>
    </source>
</evidence>
<comment type="function">
    <text evidence="14">Involved in mitotic DNA repair and meiotic recombination. Functions in the recombinational DNA repair pathway. Essential for interhomolog gene conversion (GC), but may have a less important role in intersister GC than spn-A/Rad51. In the presence of DNA, spn-A/Rad51 enhances the ATPase activity of okr/Rad54.</text>
</comment>
<evidence type="ECO:0000256" key="8">
    <source>
        <dbReference type="ARBA" id="ARBA00022776"/>
    </source>
</evidence>
<feature type="region of interest" description="Disordered" evidence="16">
    <location>
        <begin position="786"/>
        <end position="824"/>
    </location>
</feature>
<evidence type="ECO:0000256" key="1">
    <source>
        <dbReference type="ARBA" id="ARBA00007025"/>
    </source>
</evidence>
<protein>
    <recommendedName>
        <fullName evidence="3">DNA repair and recombination protein RAD54-like</fullName>
    </recommendedName>
    <alternativeName>
        <fullName evidence="15">Protein okra</fullName>
    </alternativeName>
</protein>
<dbReference type="PANTHER" id="PTHR45629">
    <property type="entry name" value="SNF2/RAD54 FAMILY MEMBER"/>
    <property type="match status" value="1"/>
</dbReference>